<keyword evidence="13" id="KW-1185">Reference proteome</keyword>
<dbReference type="Pfam" id="PF02537">
    <property type="entry name" value="CRCB"/>
    <property type="match status" value="1"/>
</dbReference>
<evidence type="ECO:0000256" key="3">
    <source>
        <dbReference type="ARBA" id="ARBA00022692"/>
    </source>
</evidence>
<evidence type="ECO:0000256" key="4">
    <source>
        <dbReference type="ARBA" id="ARBA00022989"/>
    </source>
</evidence>
<evidence type="ECO:0000256" key="7">
    <source>
        <dbReference type="ARBA" id="ARBA00035120"/>
    </source>
</evidence>
<keyword evidence="6 10" id="KW-0407">Ion channel</keyword>
<reference evidence="13" key="1">
    <citation type="submission" date="2021-02" db="EMBL/GenBank/DDBJ databases">
        <title>Leucobacter sp. CX169.</title>
        <authorList>
            <person name="Cheng Y."/>
        </authorList>
    </citation>
    <scope>NUCLEOTIDE SEQUENCE [LARGE SCALE GENOMIC DNA]</scope>
    <source>
        <strain evidence="13">JY899</strain>
    </source>
</reference>
<feature type="transmembrane region" description="Helical" evidence="10">
    <location>
        <begin position="133"/>
        <end position="157"/>
    </location>
</feature>
<accession>A0ABS2TH22</accession>
<keyword evidence="10" id="KW-0479">Metal-binding</keyword>
<dbReference type="EMBL" id="JAFFJS010000002">
    <property type="protein sequence ID" value="MBM9433082.1"/>
    <property type="molecule type" value="Genomic_DNA"/>
</dbReference>
<feature type="region of interest" description="Disordered" evidence="11">
    <location>
        <begin position="1"/>
        <end position="21"/>
    </location>
</feature>
<keyword evidence="10" id="KW-0406">Ion transport</keyword>
<feature type="binding site" evidence="10">
    <location>
        <position position="111"/>
    </location>
    <ligand>
        <name>Na(+)</name>
        <dbReference type="ChEBI" id="CHEBI:29101"/>
        <note>structural</note>
    </ligand>
</feature>
<evidence type="ECO:0000256" key="6">
    <source>
        <dbReference type="ARBA" id="ARBA00023303"/>
    </source>
</evidence>
<comment type="activity regulation">
    <text evidence="10">Na(+) is not transported, but it plays an essential structural role and its presence is essential for fluoride channel function.</text>
</comment>
<dbReference type="Proteomes" id="UP000705983">
    <property type="component" value="Unassembled WGS sequence"/>
</dbReference>
<keyword evidence="2 10" id="KW-1003">Cell membrane</keyword>
<evidence type="ECO:0000256" key="8">
    <source>
        <dbReference type="ARBA" id="ARBA00035585"/>
    </source>
</evidence>
<keyword evidence="5 10" id="KW-0472">Membrane</keyword>
<organism evidence="12 13">
    <name type="scientific">Flaviflexus equikiangi</name>
    <dbReference type="NCBI Taxonomy" id="2758573"/>
    <lineage>
        <taxon>Bacteria</taxon>
        <taxon>Bacillati</taxon>
        <taxon>Actinomycetota</taxon>
        <taxon>Actinomycetes</taxon>
        <taxon>Actinomycetales</taxon>
        <taxon>Actinomycetaceae</taxon>
        <taxon>Flaviflexus</taxon>
    </lineage>
</organism>
<evidence type="ECO:0000256" key="11">
    <source>
        <dbReference type="SAM" id="MobiDB-lite"/>
    </source>
</evidence>
<protein>
    <recommendedName>
        <fullName evidence="10">Fluoride-specific ion channel FluC</fullName>
    </recommendedName>
</protein>
<dbReference type="HAMAP" id="MF_00454">
    <property type="entry name" value="FluC"/>
    <property type="match status" value="1"/>
</dbReference>
<feature type="transmembrane region" description="Helical" evidence="10">
    <location>
        <begin position="69"/>
        <end position="89"/>
    </location>
</feature>
<comment type="caution">
    <text evidence="12">The sequence shown here is derived from an EMBL/GenBank/DDBJ whole genome shotgun (WGS) entry which is preliminary data.</text>
</comment>
<gene>
    <name evidence="10" type="primary">fluC</name>
    <name evidence="10" type="synonym">crcB</name>
    <name evidence="12" type="ORF">JVW63_05130</name>
</gene>
<comment type="similarity">
    <text evidence="7 10">Belongs to the fluoride channel Fluc/FEX (TC 1.A.43) family.</text>
</comment>
<evidence type="ECO:0000256" key="10">
    <source>
        <dbReference type="HAMAP-Rule" id="MF_00454"/>
    </source>
</evidence>
<comment type="function">
    <text evidence="9 10">Fluoride-specific ion channel. Important for reducing fluoride concentration in the cell, thus reducing its toxicity.</text>
</comment>
<dbReference type="PANTHER" id="PTHR28259">
    <property type="entry name" value="FLUORIDE EXPORT PROTEIN 1-RELATED"/>
    <property type="match status" value="1"/>
</dbReference>
<sequence length="162" mass="17305">MTGKARKSAPHATPPHLTRERDEIFREATKRPVHLRGRFILLVFFGGTLGTAARLGLSLLFPTDGLPTTILAINLAGAFILGVLLESLIRTGQDIGMRRAVRLFIGTGFFGGFTTYSALAVDTVRLAESGEPGISVLYAAGSLVLGTLVAWLGIVCARKARQ</sequence>
<feature type="transmembrane region" description="Helical" evidence="10">
    <location>
        <begin position="39"/>
        <end position="57"/>
    </location>
</feature>
<dbReference type="InterPro" id="IPR003691">
    <property type="entry name" value="FluC"/>
</dbReference>
<dbReference type="RefSeq" id="WP_187996388.1">
    <property type="nucleotide sequence ID" value="NZ_JACEXG010000002.1"/>
</dbReference>
<comment type="subcellular location">
    <subcellularLocation>
        <location evidence="1 10">Cell membrane</location>
        <topology evidence="1 10">Multi-pass membrane protein</topology>
    </subcellularLocation>
</comment>
<feature type="binding site" evidence="10">
    <location>
        <position position="114"/>
    </location>
    <ligand>
        <name>Na(+)</name>
        <dbReference type="ChEBI" id="CHEBI:29101"/>
        <note>structural</note>
    </ligand>
</feature>
<dbReference type="PANTHER" id="PTHR28259:SF1">
    <property type="entry name" value="FLUORIDE EXPORT PROTEIN 1-RELATED"/>
    <property type="match status" value="1"/>
</dbReference>
<evidence type="ECO:0000256" key="5">
    <source>
        <dbReference type="ARBA" id="ARBA00023136"/>
    </source>
</evidence>
<keyword evidence="4 10" id="KW-1133">Transmembrane helix</keyword>
<evidence type="ECO:0000313" key="13">
    <source>
        <dbReference type="Proteomes" id="UP000705983"/>
    </source>
</evidence>
<evidence type="ECO:0000256" key="2">
    <source>
        <dbReference type="ARBA" id="ARBA00022475"/>
    </source>
</evidence>
<keyword evidence="10" id="KW-0915">Sodium</keyword>
<name>A0ABS2TH22_9ACTO</name>
<evidence type="ECO:0000256" key="1">
    <source>
        <dbReference type="ARBA" id="ARBA00004651"/>
    </source>
</evidence>
<keyword evidence="3 10" id="KW-0812">Transmembrane</keyword>
<evidence type="ECO:0000256" key="9">
    <source>
        <dbReference type="ARBA" id="ARBA00049940"/>
    </source>
</evidence>
<keyword evidence="10" id="KW-0813">Transport</keyword>
<evidence type="ECO:0000313" key="12">
    <source>
        <dbReference type="EMBL" id="MBM9433082.1"/>
    </source>
</evidence>
<feature type="transmembrane region" description="Helical" evidence="10">
    <location>
        <begin position="101"/>
        <end position="121"/>
    </location>
</feature>
<comment type="catalytic activity">
    <reaction evidence="8">
        <text>fluoride(in) = fluoride(out)</text>
        <dbReference type="Rhea" id="RHEA:76159"/>
        <dbReference type="ChEBI" id="CHEBI:17051"/>
    </reaction>
    <physiologicalReaction direction="left-to-right" evidence="8">
        <dbReference type="Rhea" id="RHEA:76160"/>
    </physiologicalReaction>
</comment>
<proteinExistence type="inferred from homology"/>